<comment type="caution">
    <text evidence="1">The sequence shown here is derived from an EMBL/GenBank/DDBJ whole genome shotgun (WGS) entry which is preliminary data.</text>
</comment>
<evidence type="ECO:0000313" key="1">
    <source>
        <dbReference type="EMBL" id="CAE7449018.1"/>
    </source>
</evidence>
<protein>
    <submittedName>
        <fullName evidence="1">KTR3 protein</fullName>
    </submittedName>
</protein>
<dbReference type="OrthoDB" id="412109at2759"/>
<dbReference type="InterPro" id="IPR036770">
    <property type="entry name" value="Ankyrin_rpt-contain_sf"/>
</dbReference>
<dbReference type="AlphaFoldDB" id="A0A812RRQ6"/>
<organism evidence="1 2">
    <name type="scientific">Symbiodinium natans</name>
    <dbReference type="NCBI Taxonomy" id="878477"/>
    <lineage>
        <taxon>Eukaryota</taxon>
        <taxon>Sar</taxon>
        <taxon>Alveolata</taxon>
        <taxon>Dinophyceae</taxon>
        <taxon>Suessiales</taxon>
        <taxon>Symbiodiniaceae</taxon>
        <taxon>Symbiodinium</taxon>
    </lineage>
</organism>
<name>A0A812RRQ6_9DINO</name>
<accession>A0A812RRQ6</accession>
<dbReference type="SUPFAM" id="SSF48403">
    <property type="entry name" value="Ankyrin repeat"/>
    <property type="match status" value="1"/>
</dbReference>
<gene>
    <name evidence="1" type="primary">KTR3</name>
    <name evidence="1" type="ORF">SNAT2548_LOCUS24526</name>
</gene>
<dbReference type="Proteomes" id="UP000604046">
    <property type="component" value="Unassembled WGS sequence"/>
</dbReference>
<dbReference type="Gene3D" id="1.25.40.20">
    <property type="entry name" value="Ankyrin repeat-containing domain"/>
    <property type="match status" value="1"/>
</dbReference>
<sequence>MSSNIVFEQVGGRCKMVDDDNVVSGTVAHLAMSASVQTLTLQEVENDRLRRQSWLLKAKFQVDRFMEKHGFRMGSDVNVPKKTAFGLRRTYPLLMAACDQDWHMVCLLLYFGANPLQRDSSGRTMFSSWKGTKSLSRFASSSDSLRVHFLTSLDFDTHWTVFLRDETLLIFSRIRASTKIGSLSINTVCSRQFRGDSM</sequence>
<evidence type="ECO:0000313" key="2">
    <source>
        <dbReference type="Proteomes" id="UP000604046"/>
    </source>
</evidence>
<reference evidence="1" key="1">
    <citation type="submission" date="2021-02" db="EMBL/GenBank/DDBJ databases">
        <authorList>
            <person name="Dougan E. K."/>
            <person name="Rhodes N."/>
            <person name="Thang M."/>
            <person name="Chan C."/>
        </authorList>
    </citation>
    <scope>NUCLEOTIDE SEQUENCE</scope>
</reference>
<proteinExistence type="predicted"/>
<dbReference type="EMBL" id="CAJNDS010002361">
    <property type="protein sequence ID" value="CAE7449018.1"/>
    <property type="molecule type" value="Genomic_DNA"/>
</dbReference>
<keyword evidence="2" id="KW-1185">Reference proteome</keyword>